<evidence type="ECO:0000313" key="2">
    <source>
        <dbReference type="Proteomes" id="UP000887013"/>
    </source>
</evidence>
<protein>
    <submittedName>
        <fullName evidence="1">Uncharacterized protein</fullName>
    </submittedName>
</protein>
<dbReference type="Proteomes" id="UP000887013">
    <property type="component" value="Unassembled WGS sequence"/>
</dbReference>
<dbReference type="OrthoDB" id="6504062at2759"/>
<proteinExistence type="predicted"/>
<dbReference type="EMBL" id="BMAW01052957">
    <property type="protein sequence ID" value="GFS88418.1"/>
    <property type="molecule type" value="Genomic_DNA"/>
</dbReference>
<gene>
    <name evidence="1" type="ORF">NPIL_89831</name>
</gene>
<keyword evidence="2" id="KW-1185">Reference proteome</keyword>
<sequence>MVQDYWSVRKILKLLEEFYTGSLLLQPELSVYFKSQILKLKDDPLESYGFNYNHNNSDIAKVATKYLSAMTTSVPSERVLSITGEIVGKKSRL</sequence>
<accession>A0A8X6TAT9</accession>
<name>A0A8X6TAT9_NEPPI</name>
<dbReference type="AlphaFoldDB" id="A0A8X6TAT9"/>
<evidence type="ECO:0000313" key="1">
    <source>
        <dbReference type="EMBL" id="GFS88418.1"/>
    </source>
</evidence>
<comment type="caution">
    <text evidence="1">The sequence shown here is derived from an EMBL/GenBank/DDBJ whole genome shotgun (WGS) entry which is preliminary data.</text>
</comment>
<organism evidence="1 2">
    <name type="scientific">Nephila pilipes</name>
    <name type="common">Giant wood spider</name>
    <name type="synonym">Nephila maculata</name>
    <dbReference type="NCBI Taxonomy" id="299642"/>
    <lineage>
        <taxon>Eukaryota</taxon>
        <taxon>Metazoa</taxon>
        <taxon>Ecdysozoa</taxon>
        <taxon>Arthropoda</taxon>
        <taxon>Chelicerata</taxon>
        <taxon>Arachnida</taxon>
        <taxon>Araneae</taxon>
        <taxon>Araneomorphae</taxon>
        <taxon>Entelegynae</taxon>
        <taxon>Araneoidea</taxon>
        <taxon>Nephilidae</taxon>
        <taxon>Nephila</taxon>
    </lineage>
</organism>
<reference evidence="1" key="1">
    <citation type="submission" date="2020-08" db="EMBL/GenBank/DDBJ databases">
        <title>Multicomponent nature underlies the extraordinary mechanical properties of spider dragline silk.</title>
        <authorList>
            <person name="Kono N."/>
            <person name="Nakamura H."/>
            <person name="Mori M."/>
            <person name="Yoshida Y."/>
            <person name="Ohtoshi R."/>
            <person name="Malay A.D."/>
            <person name="Moran D.A.P."/>
            <person name="Tomita M."/>
            <person name="Numata K."/>
            <person name="Arakawa K."/>
        </authorList>
    </citation>
    <scope>NUCLEOTIDE SEQUENCE</scope>
</reference>